<evidence type="ECO:0000256" key="7">
    <source>
        <dbReference type="ARBA" id="ARBA00030554"/>
    </source>
</evidence>
<evidence type="ECO:0000256" key="4">
    <source>
        <dbReference type="ARBA" id="ARBA00022679"/>
    </source>
</evidence>
<evidence type="ECO:0000259" key="10">
    <source>
        <dbReference type="Pfam" id="PF02676"/>
    </source>
</evidence>
<feature type="compositionally biased region" description="Low complexity" evidence="9">
    <location>
        <begin position="82"/>
        <end position="105"/>
    </location>
</feature>
<feature type="region of interest" description="Disordered" evidence="9">
    <location>
        <begin position="328"/>
        <end position="396"/>
    </location>
</feature>
<keyword evidence="3" id="KW-0489">Methyltransferase</keyword>
<evidence type="ECO:0000256" key="2">
    <source>
        <dbReference type="ARBA" id="ARBA00012750"/>
    </source>
</evidence>
<dbReference type="EC" id="2.1.1.282" evidence="2"/>
<keyword evidence="12" id="KW-1185">Reference proteome</keyword>
<feature type="compositionally biased region" description="Acidic residues" evidence="9">
    <location>
        <begin position="116"/>
        <end position="126"/>
    </location>
</feature>
<evidence type="ECO:0000256" key="5">
    <source>
        <dbReference type="ARBA" id="ARBA00022691"/>
    </source>
</evidence>
<feature type="domain" description="tRNA wybutosine-synthesizing protein" evidence="10">
    <location>
        <begin position="22"/>
        <end position="325"/>
    </location>
</feature>
<dbReference type="GO" id="GO:0008168">
    <property type="term" value="F:methyltransferase activity"/>
    <property type="evidence" value="ECO:0007669"/>
    <property type="project" value="UniProtKB-KW"/>
</dbReference>
<feature type="region of interest" description="Disordered" evidence="9">
    <location>
        <begin position="1"/>
        <end position="21"/>
    </location>
</feature>
<proteinExistence type="inferred from homology"/>
<dbReference type="SUPFAM" id="SSF111278">
    <property type="entry name" value="SSo0622-like"/>
    <property type="match status" value="1"/>
</dbReference>
<dbReference type="PANTHER" id="PTHR48418:SF1">
    <property type="entry name" value="TRNA WYBUTOSINE-SYNTHESIZING PROTEIN 3"/>
    <property type="match status" value="1"/>
</dbReference>
<evidence type="ECO:0000313" key="11">
    <source>
        <dbReference type="EMBL" id="KAK2025203.1"/>
    </source>
</evidence>
<dbReference type="InterPro" id="IPR036602">
    <property type="entry name" value="tRNA_yW-synthesising-like_sf"/>
</dbReference>
<evidence type="ECO:0000256" key="9">
    <source>
        <dbReference type="SAM" id="MobiDB-lite"/>
    </source>
</evidence>
<evidence type="ECO:0000313" key="12">
    <source>
        <dbReference type="Proteomes" id="UP001232148"/>
    </source>
</evidence>
<keyword evidence="4" id="KW-0808">Transferase</keyword>
<keyword evidence="5" id="KW-0949">S-adenosyl-L-methionine</keyword>
<evidence type="ECO:0000256" key="8">
    <source>
        <dbReference type="ARBA" id="ARBA00049202"/>
    </source>
</evidence>
<evidence type="ECO:0000256" key="3">
    <source>
        <dbReference type="ARBA" id="ARBA00022603"/>
    </source>
</evidence>
<dbReference type="Pfam" id="PF02676">
    <property type="entry name" value="TYW3"/>
    <property type="match status" value="1"/>
</dbReference>
<dbReference type="InterPro" id="IPR003827">
    <property type="entry name" value="tRNA_yW-synthesising"/>
</dbReference>
<dbReference type="Gene3D" id="3.30.1960.10">
    <property type="entry name" value="tRNA wybutosine-synthesizing-like"/>
    <property type="match status" value="1"/>
</dbReference>
<dbReference type="EMBL" id="MU842943">
    <property type="protein sequence ID" value="KAK2025203.1"/>
    <property type="molecule type" value="Genomic_DNA"/>
</dbReference>
<comment type="similarity">
    <text evidence="1">Belongs to the TYW3 family.</text>
</comment>
<dbReference type="Proteomes" id="UP001232148">
    <property type="component" value="Unassembled WGS sequence"/>
</dbReference>
<sequence length="396" mass="42078">MAPPHQRARQQLPSPPASFATRKHKILEQLSVPDAEYTDASPKGSVDVGIRELIDELNALDGFVTTSSCAGRVSVFLEGRRAAPSSSSTTTVAPACAPAGPVTPAEPRSQPAAQTGDDDDDDDDDSIINSGSAIMTIAGPGGKGGGGTWLFVSHDPVPEPHDGDDEMLRRLGLVDDKEAASHRLAGESGSPQPGRRRKRLIHFKFEPMILHVLTASLAHAQLLLKCAFAAGFRESGALNLLPAVAPAAPQDGSSSSSPPVTPMVGVRTMGLALESLVGYVDEDDSDEARRCTVSAGYLRDLVQIANERFAENAARIARFRAALREALAGPPPKLGEGGAAWEDAAARRERKRAEGLRRKEEMLAARQKTQPQPEAEDREASAQNPAELSEYELHGL</sequence>
<organism evidence="11 12">
    <name type="scientific">Colletotrichum zoysiae</name>
    <dbReference type="NCBI Taxonomy" id="1216348"/>
    <lineage>
        <taxon>Eukaryota</taxon>
        <taxon>Fungi</taxon>
        <taxon>Dikarya</taxon>
        <taxon>Ascomycota</taxon>
        <taxon>Pezizomycotina</taxon>
        <taxon>Sordariomycetes</taxon>
        <taxon>Hypocreomycetidae</taxon>
        <taxon>Glomerellales</taxon>
        <taxon>Glomerellaceae</taxon>
        <taxon>Colletotrichum</taxon>
        <taxon>Colletotrichum graminicola species complex</taxon>
    </lineage>
</organism>
<accession>A0AAD9HAM9</accession>
<dbReference type="GO" id="GO:0008033">
    <property type="term" value="P:tRNA processing"/>
    <property type="evidence" value="ECO:0007669"/>
    <property type="project" value="UniProtKB-KW"/>
</dbReference>
<evidence type="ECO:0000256" key="6">
    <source>
        <dbReference type="ARBA" id="ARBA00022694"/>
    </source>
</evidence>
<dbReference type="AlphaFoldDB" id="A0AAD9HAM9"/>
<evidence type="ECO:0000256" key="1">
    <source>
        <dbReference type="ARBA" id="ARBA00008569"/>
    </source>
</evidence>
<gene>
    <name evidence="11" type="ORF">LX32DRAFT_666172</name>
</gene>
<reference evidence="11" key="1">
    <citation type="submission" date="2021-06" db="EMBL/GenBank/DDBJ databases">
        <title>Comparative genomics, transcriptomics and evolutionary studies reveal genomic signatures of adaptation to plant cell wall in hemibiotrophic fungi.</title>
        <authorList>
            <consortium name="DOE Joint Genome Institute"/>
            <person name="Baroncelli R."/>
            <person name="Diaz J.F."/>
            <person name="Benocci T."/>
            <person name="Peng M."/>
            <person name="Battaglia E."/>
            <person name="Haridas S."/>
            <person name="Andreopoulos W."/>
            <person name="Labutti K."/>
            <person name="Pangilinan J."/>
            <person name="Floch G.L."/>
            <person name="Makela M.R."/>
            <person name="Henrissat B."/>
            <person name="Grigoriev I.V."/>
            <person name="Crouch J.A."/>
            <person name="De Vries R.P."/>
            <person name="Sukno S.A."/>
            <person name="Thon M.R."/>
        </authorList>
    </citation>
    <scope>NUCLEOTIDE SEQUENCE</scope>
    <source>
        <strain evidence="11">MAFF235873</strain>
    </source>
</reference>
<feature type="region of interest" description="Disordered" evidence="9">
    <location>
        <begin position="80"/>
        <end position="141"/>
    </location>
</feature>
<dbReference type="GO" id="GO:0032259">
    <property type="term" value="P:methylation"/>
    <property type="evidence" value="ECO:0007669"/>
    <property type="project" value="UniProtKB-KW"/>
</dbReference>
<comment type="caution">
    <text evidence="11">The sequence shown here is derived from an EMBL/GenBank/DDBJ whole genome shotgun (WGS) entry which is preliminary data.</text>
</comment>
<feature type="compositionally biased region" description="Basic and acidic residues" evidence="9">
    <location>
        <begin position="344"/>
        <end position="363"/>
    </location>
</feature>
<keyword evidence="6" id="KW-0819">tRNA processing</keyword>
<protein>
    <recommendedName>
        <fullName evidence="2">tRNA(Phe) 7-[(3-amino-3-carboxypropyl)-4-demethylwyosine(37)-N(4)]-methyltransferase</fullName>
        <ecNumber evidence="2">2.1.1.282</ecNumber>
    </recommendedName>
    <alternativeName>
        <fullName evidence="7">tRNA(Phe) 7-((3-amino-3-carboxypropyl)-4-demethylwyosine(37)-N(4))-methyltransferase</fullName>
    </alternativeName>
</protein>
<comment type="catalytic activity">
    <reaction evidence="8">
        <text>4-demethyl-7-[(3S)-3-amino-3-carboxypropyl]wyosine(37) in tRNA(Phe) + S-adenosyl-L-methionine = 7-[(3S)-3-amino-3-carboxypropyl]wyosine(37) in tRNA(Phe) + S-adenosyl-L-homocysteine + H(+)</text>
        <dbReference type="Rhea" id="RHEA:36635"/>
        <dbReference type="Rhea" id="RHEA-COMP:10378"/>
        <dbReference type="Rhea" id="RHEA-COMP:10379"/>
        <dbReference type="ChEBI" id="CHEBI:15378"/>
        <dbReference type="ChEBI" id="CHEBI:57856"/>
        <dbReference type="ChEBI" id="CHEBI:59789"/>
        <dbReference type="ChEBI" id="CHEBI:73543"/>
        <dbReference type="ChEBI" id="CHEBI:73550"/>
        <dbReference type="EC" id="2.1.1.282"/>
    </reaction>
</comment>
<dbReference type="PANTHER" id="PTHR48418">
    <property type="entry name" value="TRNA WYBUTOSINE-SYNTHESIZING PROTEIN 3"/>
    <property type="match status" value="1"/>
</dbReference>
<name>A0AAD9HAM9_9PEZI</name>